<dbReference type="GO" id="GO:0003682">
    <property type="term" value="F:chromatin binding"/>
    <property type="evidence" value="ECO:0007669"/>
    <property type="project" value="TreeGrafter"/>
</dbReference>
<evidence type="ECO:0000256" key="1">
    <source>
        <dbReference type="ARBA" id="ARBA00004123"/>
    </source>
</evidence>
<dbReference type="GO" id="GO:0005634">
    <property type="term" value="C:nucleus"/>
    <property type="evidence" value="ECO:0007669"/>
    <property type="project" value="UniProtKB-SubCell"/>
</dbReference>
<protein>
    <submittedName>
        <fullName evidence="9">REC8 meiotic recombination protein b isoform X1</fullName>
    </submittedName>
</protein>
<dbReference type="Gene3D" id="1.10.10.580">
    <property type="entry name" value="Structural maintenance of chromosome 1. Chain E"/>
    <property type="match status" value="1"/>
</dbReference>
<evidence type="ECO:0000256" key="5">
    <source>
        <dbReference type="SAM" id="MobiDB-lite"/>
    </source>
</evidence>
<dbReference type="KEGG" id="char:105890134"/>
<evidence type="ECO:0000313" key="8">
    <source>
        <dbReference type="Proteomes" id="UP000515152"/>
    </source>
</evidence>
<feature type="domain" description="Rad21/Rec8-like protein C-terminal eukaryotic" evidence="6">
    <location>
        <begin position="528"/>
        <end position="577"/>
    </location>
</feature>
<dbReference type="InterPro" id="IPR006909">
    <property type="entry name" value="Rad21/Rec8_C_eu"/>
</dbReference>
<dbReference type="PANTHER" id="PTHR12585:SF27">
    <property type="entry name" value="MEIOTIC RECOMBINATION PROTEIN REC8 HOMOLOG"/>
    <property type="match status" value="1"/>
</dbReference>
<dbReference type="RefSeq" id="XP_031440071.1">
    <property type="nucleotide sequence ID" value="XM_031584211.2"/>
</dbReference>
<dbReference type="CTD" id="678633"/>
<dbReference type="InterPro" id="IPR036390">
    <property type="entry name" value="WH_DNA-bd_sf"/>
</dbReference>
<comment type="similarity">
    <text evidence="2">Belongs to the rad21 family.</text>
</comment>
<dbReference type="InterPro" id="IPR006910">
    <property type="entry name" value="Rad21_Rec8_N"/>
</dbReference>
<dbReference type="Pfam" id="PF04825">
    <property type="entry name" value="Rad21_Rec8_N"/>
    <property type="match status" value="1"/>
</dbReference>
<dbReference type="Pfam" id="PF04824">
    <property type="entry name" value="Rad21_Rec8"/>
    <property type="match status" value="1"/>
</dbReference>
<accession>A0A6P8GQM6</accession>
<dbReference type="GO" id="GO:0051177">
    <property type="term" value="P:meiotic sister chromatid cohesion"/>
    <property type="evidence" value="ECO:0007669"/>
    <property type="project" value="TreeGrafter"/>
</dbReference>
<evidence type="ECO:0000259" key="7">
    <source>
        <dbReference type="Pfam" id="PF04825"/>
    </source>
</evidence>
<feature type="compositionally biased region" description="Basic and acidic residues" evidence="5">
    <location>
        <begin position="414"/>
        <end position="426"/>
    </location>
</feature>
<evidence type="ECO:0000259" key="6">
    <source>
        <dbReference type="Pfam" id="PF04824"/>
    </source>
</evidence>
<proteinExistence type="inferred from homology"/>
<feature type="compositionally biased region" description="Basic and acidic residues" evidence="5">
    <location>
        <begin position="392"/>
        <end position="406"/>
    </location>
</feature>
<keyword evidence="3" id="KW-0159">Chromosome partition</keyword>
<dbReference type="GO" id="GO:0006302">
    <property type="term" value="P:double-strand break repair"/>
    <property type="evidence" value="ECO:0007669"/>
    <property type="project" value="TreeGrafter"/>
</dbReference>
<dbReference type="OrthoDB" id="10071381at2759"/>
<evidence type="ECO:0000256" key="4">
    <source>
        <dbReference type="ARBA" id="ARBA00023242"/>
    </source>
</evidence>
<dbReference type="InterPro" id="IPR023093">
    <property type="entry name" value="ScpA-like_C"/>
</dbReference>
<dbReference type="Proteomes" id="UP000515152">
    <property type="component" value="Chromosome 17"/>
</dbReference>
<dbReference type="GeneID" id="105890134"/>
<dbReference type="GO" id="GO:0030893">
    <property type="term" value="C:meiotic cohesin complex"/>
    <property type="evidence" value="ECO:0007669"/>
    <property type="project" value="TreeGrafter"/>
</dbReference>
<organism evidence="8 9">
    <name type="scientific">Clupea harengus</name>
    <name type="common">Atlantic herring</name>
    <dbReference type="NCBI Taxonomy" id="7950"/>
    <lineage>
        <taxon>Eukaryota</taxon>
        <taxon>Metazoa</taxon>
        <taxon>Chordata</taxon>
        <taxon>Craniata</taxon>
        <taxon>Vertebrata</taxon>
        <taxon>Euteleostomi</taxon>
        <taxon>Actinopterygii</taxon>
        <taxon>Neopterygii</taxon>
        <taxon>Teleostei</taxon>
        <taxon>Clupei</taxon>
        <taxon>Clupeiformes</taxon>
        <taxon>Clupeoidei</taxon>
        <taxon>Clupeidae</taxon>
        <taxon>Clupea</taxon>
    </lineage>
</organism>
<gene>
    <name evidence="9" type="primary">rec8b</name>
</gene>
<keyword evidence="4" id="KW-0539">Nucleus</keyword>
<keyword evidence="8" id="KW-1185">Reference proteome</keyword>
<reference evidence="9" key="1">
    <citation type="submission" date="2025-08" db="UniProtKB">
        <authorList>
            <consortium name="RefSeq"/>
        </authorList>
    </citation>
    <scope>IDENTIFICATION</scope>
</reference>
<name>A0A6P8GQM6_CLUHA</name>
<evidence type="ECO:0000256" key="2">
    <source>
        <dbReference type="ARBA" id="ARBA00009870"/>
    </source>
</evidence>
<feature type="region of interest" description="Disordered" evidence="5">
    <location>
        <begin position="387"/>
        <end position="426"/>
    </location>
</feature>
<sequence>MFYYPEVLQRHSGCFSTIWLAATKGVRITRREVLKVNVNRTCEDIIDYVMVNVQPAHPSLPKPRFSLYLSSQLHYGVVIIYHRQCAFLLEEIQQAIERLLRSERHARIDLQEPDRLALNNPDPEALMEEAMEPFFGVMGSEPELPSPYQLAQSWRFLEVHTPECPLVKVPRRSQPEAPDHTASPDCITLKEKELTALPMLAFGGAELVEPTAQEIDMLLRESDHLMEGERETGEKEEDTAMMSVEQLKETMEMGPPEEVAMDMIAMEMTPPRMTCPTTREGSELDQGMLQEPSSSISLPQLEVSQHKRARRRQLLFADQHTQISQGAMQEQIQDSLVETVPMSEVLLEFPATSRLSVVELLSAPCGVMLHPDLLSLWKQCTILTTHPGRRRAREEEREAGQERSELSSELGGPLEERELERRNRDSSVQEILRESMESGLLLSELSAVSDAQSDLSKDDKALDPVSVPVGRLSVTEAAPSALHLMQVIMEEPQVEMPQTDTEMDTRALSIDSLLRAVSSHLERFGKISFDSLLPPEANRCTVAHVFYDLLELVSERGLRVYQPKPFDPITITPGSRLH</sequence>
<comment type="subcellular location">
    <subcellularLocation>
        <location evidence="1">Nucleus</location>
    </subcellularLocation>
</comment>
<dbReference type="SUPFAM" id="SSF46785">
    <property type="entry name" value="Winged helix' DNA-binding domain"/>
    <property type="match status" value="1"/>
</dbReference>
<dbReference type="CDD" id="cd21794">
    <property type="entry name" value="Rad21_Rec8_M_Rec8"/>
    <property type="match status" value="1"/>
</dbReference>
<dbReference type="PANTHER" id="PTHR12585">
    <property type="entry name" value="SCC1 / RAD21 FAMILY MEMBER"/>
    <property type="match status" value="1"/>
</dbReference>
<feature type="domain" description="Rad21/Rec8-like protein N-terminal" evidence="7">
    <location>
        <begin position="1"/>
        <end position="112"/>
    </location>
</feature>
<dbReference type="AlphaFoldDB" id="A0A6P8GQM6"/>
<dbReference type="GO" id="GO:0007059">
    <property type="term" value="P:chromosome segregation"/>
    <property type="evidence" value="ECO:0007669"/>
    <property type="project" value="UniProtKB-KW"/>
</dbReference>
<evidence type="ECO:0000313" key="9">
    <source>
        <dbReference type="RefSeq" id="XP_031440071.1"/>
    </source>
</evidence>
<evidence type="ECO:0000256" key="3">
    <source>
        <dbReference type="ARBA" id="ARBA00022829"/>
    </source>
</evidence>
<dbReference type="InterPro" id="IPR039781">
    <property type="entry name" value="Rad21/Rec8-like"/>
</dbReference>